<organism evidence="2 3">
    <name type="scientific">Phyllostomus discolor</name>
    <name type="common">pale spear-nosed bat</name>
    <dbReference type="NCBI Taxonomy" id="89673"/>
    <lineage>
        <taxon>Eukaryota</taxon>
        <taxon>Metazoa</taxon>
        <taxon>Chordata</taxon>
        <taxon>Craniata</taxon>
        <taxon>Vertebrata</taxon>
        <taxon>Euteleostomi</taxon>
        <taxon>Mammalia</taxon>
        <taxon>Eutheria</taxon>
        <taxon>Laurasiatheria</taxon>
        <taxon>Chiroptera</taxon>
        <taxon>Yangochiroptera</taxon>
        <taxon>Phyllostomidae</taxon>
        <taxon>Phyllostominae</taxon>
        <taxon>Phyllostomus</taxon>
    </lineage>
</organism>
<dbReference type="GO" id="GO:0006355">
    <property type="term" value="P:regulation of DNA-templated transcription"/>
    <property type="evidence" value="ECO:0007669"/>
    <property type="project" value="InterPro"/>
</dbReference>
<evidence type="ECO:0000313" key="2">
    <source>
        <dbReference type="EMBL" id="KAF6082008.1"/>
    </source>
</evidence>
<comment type="caution">
    <text evidence="2">The sequence shown here is derived from an EMBL/GenBank/DDBJ whole genome shotgun (WGS) entry which is preliminary data.</text>
</comment>
<dbReference type="EMBL" id="JABVXQ010000013">
    <property type="protein sequence ID" value="KAF6082008.1"/>
    <property type="molecule type" value="Genomic_DNA"/>
</dbReference>
<dbReference type="AlphaFoldDB" id="A0A833YMP3"/>
<gene>
    <name evidence="2" type="ORF">HJG60_008974</name>
</gene>
<dbReference type="PANTHER" id="PTHR14947:SF25">
    <property type="entry name" value="C2H2-TYPE DOMAIN-CONTAINING PROTEIN"/>
    <property type="match status" value="1"/>
</dbReference>
<reference evidence="2 3" key="1">
    <citation type="journal article" date="2020" name="Nature">
        <title>Six reference-quality genomes reveal evolution of bat adaptations.</title>
        <authorList>
            <person name="Jebb D."/>
            <person name="Huang Z."/>
            <person name="Pippel M."/>
            <person name="Hughes G.M."/>
            <person name="Lavrichenko K."/>
            <person name="Devanna P."/>
            <person name="Winkler S."/>
            <person name="Jermiin L.S."/>
            <person name="Skirmuntt E.C."/>
            <person name="Katzourakis A."/>
            <person name="Burkitt-Gray L."/>
            <person name="Ray D.A."/>
            <person name="Sullivan K.A.M."/>
            <person name="Roscito J.G."/>
            <person name="Kirilenko B.M."/>
            <person name="Davalos L.M."/>
            <person name="Corthals A.P."/>
            <person name="Power M.L."/>
            <person name="Jones G."/>
            <person name="Ransome R.D."/>
            <person name="Dechmann D.K.N."/>
            <person name="Locatelli A.G."/>
            <person name="Puechmaille S.J."/>
            <person name="Fedrigo O."/>
            <person name="Jarvis E.D."/>
            <person name="Hiller M."/>
            <person name="Vernes S.C."/>
            <person name="Myers E.W."/>
            <person name="Teeling E.C."/>
        </authorList>
    </citation>
    <scope>NUCLEOTIDE SEQUENCE [LARGE SCALE GENOMIC DNA]</scope>
    <source>
        <strain evidence="2">Bat1K_MPI-CBG_1</strain>
    </source>
</reference>
<dbReference type="PROSITE" id="PS50805">
    <property type="entry name" value="KRAB"/>
    <property type="match status" value="1"/>
</dbReference>
<sequence>MEPKSLTARSPTLVTFKDIHVNFTREEWNLLDAAQQIMYKDVMLENYKNLVSVGHQLPKPDVILQLEKGEEPWLVERGVRQDTRPDWDTAVEIKSISNKSISKGKQSYDIKMEGMAKSDLWYLSLEEVWKCEDQLDKYQESQEGHLRAHISFCISELTFECDPMHAMNVGSLTARGLTSSCITELTLDSNPLSAKIVENASVEVLTFSHTREPTLERNHMNAMTVENPSARVLPSLYIREFILGRNPMNVVSAGKPSFGRMTLLSIRGSMLEKRPINVTSVESSLARALHV</sequence>
<dbReference type="PANTHER" id="PTHR14947">
    <property type="entry name" value="ZINC FINGER PROTEIN"/>
    <property type="match status" value="1"/>
</dbReference>
<dbReference type="Proteomes" id="UP000664940">
    <property type="component" value="Unassembled WGS sequence"/>
</dbReference>
<accession>A0A833YMP3</accession>
<proteinExistence type="predicted"/>
<dbReference type="InterPro" id="IPR036051">
    <property type="entry name" value="KRAB_dom_sf"/>
</dbReference>
<evidence type="ECO:0000313" key="3">
    <source>
        <dbReference type="Proteomes" id="UP000664940"/>
    </source>
</evidence>
<dbReference type="InterPro" id="IPR039938">
    <property type="entry name" value="Sp4-like"/>
</dbReference>
<feature type="domain" description="KRAB" evidence="1">
    <location>
        <begin position="14"/>
        <end position="85"/>
    </location>
</feature>
<dbReference type="Gene3D" id="6.10.140.140">
    <property type="match status" value="1"/>
</dbReference>
<protein>
    <recommendedName>
        <fullName evidence="1">KRAB domain-containing protein</fullName>
    </recommendedName>
</protein>
<dbReference type="CDD" id="cd07765">
    <property type="entry name" value="KRAB_A-box"/>
    <property type="match status" value="1"/>
</dbReference>
<dbReference type="Pfam" id="PF01352">
    <property type="entry name" value="KRAB"/>
    <property type="match status" value="1"/>
</dbReference>
<evidence type="ECO:0000259" key="1">
    <source>
        <dbReference type="PROSITE" id="PS50805"/>
    </source>
</evidence>
<dbReference type="SUPFAM" id="SSF109640">
    <property type="entry name" value="KRAB domain (Kruppel-associated box)"/>
    <property type="match status" value="1"/>
</dbReference>
<dbReference type="SMART" id="SM00349">
    <property type="entry name" value="KRAB"/>
    <property type="match status" value="1"/>
</dbReference>
<name>A0A833YMP3_9CHIR</name>
<dbReference type="InterPro" id="IPR001909">
    <property type="entry name" value="KRAB"/>
</dbReference>